<feature type="compositionally biased region" description="Basic and acidic residues" evidence="1">
    <location>
        <begin position="303"/>
        <end position="325"/>
    </location>
</feature>
<name>A0ABP5DCB9_9MICO</name>
<dbReference type="EMBL" id="BAAAOH010000001">
    <property type="protein sequence ID" value="GAA1976440.1"/>
    <property type="molecule type" value="Genomic_DNA"/>
</dbReference>
<feature type="region of interest" description="Disordered" evidence="1">
    <location>
        <begin position="303"/>
        <end position="338"/>
    </location>
</feature>
<dbReference type="RefSeq" id="WP_344058513.1">
    <property type="nucleotide sequence ID" value="NZ_BAAAOH010000001.1"/>
</dbReference>
<evidence type="ECO:0000313" key="4">
    <source>
        <dbReference type="Proteomes" id="UP001500326"/>
    </source>
</evidence>
<dbReference type="SUPFAM" id="SSF53474">
    <property type="entry name" value="alpha/beta-Hydrolases"/>
    <property type="match status" value="1"/>
</dbReference>
<feature type="domain" description="AB hydrolase-1" evidence="2">
    <location>
        <begin position="75"/>
        <end position="259"/>
    </location>
</feature>
<comment type="caution">
    <text evidence="3">The sequence shown here is derived from an EMBL/GenBank/DDBJ whole genome shotgun (WGS) entry which is preliminary data.</text>
</comment>
<organism evidence="3 4">
    <name type="scientific">Microbacterium pumilum</name>
    <dbReference type="NCBI Taxonomy" id="344165"/>
    <lineage>
        <taxon>Bacteria</taxon>
        <taxon>Bacillati</taxon>
        <taxon>Actinomycetota</taxon>
        <taxon>Actinomycetes</taxon>
        <taxon>Micrococcales</taxon>
        <taxon>Microbacteriaceae</taxon>
        <taxon>Microbacterium</taxon>
    </lineage>
</organism>
<proteinExistence type="predicted"/>
<evidence type="ECO:0000313" key="3">
    <source>
        <dbReference type="EMBL" id="GAA1976440.1"/>
    </source>
</evidence>
<evidence type="ECO:0000256" key="1">
    <source>
        <dbReference type="SAM" id="MobiDB-lite"/>
    </source>
</evidence>
<dbReference type="InterPro" id="IPR050266">
    <property type="entry name" value="AB_hydrolase_sf"/>
</dbReference>
<accession>A0ABP5DCB9</accession>
<protein>
    <recommendedName>
        <fullName evidence="2">AB hydrolase-1 domain-containing protein</fullName>
    </recommendedName>
</protein>
<dbReference type="Gene3D" id="3.40.50.1820">
    <property type="entry name" value="alpha/beta hydrolase"/>
    <property type="match status" value="1"/>
</dbReference>
<dbReference type="Proteomes" id="UP001500326">
    <property type="component" value="Unassembled WGS sequence"/>
</dbReference>
<evidence type="ECO:0000259" key="2">
    <source>
        <dbReference type="Pfam" id="PF12697"/>
    </source>
</evidence>
<reference evidence="4" key="1">
    <citation type="journal article" date="2019" name="Int. J. Syst. Evol. Microbiol.">
        <title>The Global Catalogue of Microorganisms (GCM) 10K type strain sequencing project: providing services to taxonomists for standard genome sequencing and annotation.</title>
        <authorList>
            <consortium name="The Broad Institute Genomics Platform"/>
            <consortium name="The Broad Institute Genome Sequencing Center for Infectious Disease"/>
            <person name="Wu L."/>
            <person name="Ma J."/>
        </authorList>
    </citation>
    <scope>NUCLEOTIDE SEQUENCE [LARGE SCALE GENOMIC DNA]</scope>
    <source>
        <strain evidence="4">JCM 14902</strain>
    </source>
</reference>
<dbReference type="InterPro" id="IPR029058">
    <property type="entry name" value="AB_hydrolase_fold"/>
</dbReference>
<dbReference type="Pfam" id="PF12697">
    <property type="entry name" value="Abhydrolase_6"/>
    <property type="match status" value="1"/>
</dbReference>
<sequence length="338" mass="36000">MTDTFATTRRAVAAASAISPRLGGRAALAAFFSTAGRMPVRSADEATHDSARRGAVRVRGHELVTYRWGGGDDTVLLLHGWRGRASQFGPLVRELVSEGLHVVSFDAPAHGDSPGRRTDLRDWVAATVQLQAAHGRFRAIVGHSFGGLAALTAARQGVTTASVAAIASAGSPAAFLSEFSDAMRLDEPTRRHFEADFRHRIGEDEASLIRRYDATADPLPADLELLLAHDDTDRQVSPTWSLALLESHRDRARLVRTTGLGHVRLLACDPVLDAVVGLVTGGLYGVDRATAATRTHAVEIAPREAAARETASREPALEEAAHPDSELDVPAPSGTIGR</sequence>
<gene>
    <name evidence="3" type="ORF">GCM10009777_06730</name>
</gene>
<dbReference type="PANTHER" id="PTHR43798:SF33">
    <property type="entry name" value="HYDROLASE, PUTATIVE (AFU_ORTHOLOGUE AFUA_2G14860)-RELATED"/>
    <property type="match status" value="1"/>
</dbReference>
<dbReference type="PANTHER" id="PTHR43798">
    <property type="entry name" value="MONOACYLGLYCEROL LIPASE"/>
    <property type="match status" value="1"/>
</dbReference>
<keyword evidence="4" id="KW-1185">Reference proteome</keyword>
<dbReference type="InterPro" id="IPR000073">
    <property type="entry name" value="AB_hydrolase_1"/>
</dbReference>